<dbReference type="AlphaFoldDB" id="A0AAE3E607"/>
<evidence type="ECO:0000259" key="1">
    <source>
        <dbReference type="PROSITE" id="PS51736"/>
    </source>
</evidence>
<dbReference type="Pfam" id="PF07508">
    <property type="entry name" value="Recombinase"/>
    <property type="match status" value="1"/>
</dbReference>
<protein>
    <submittedName>
        <fullName evidence="3">Recombinase family protein</fullName>
    </submittedName>
</protein>
<dbReference type="GO" id="GO:0003677">
    <property type="term" value="F:DNA binding"/>
    <property type="evidence" value="ECO:0007669"/>
    <property type="project" value="InterPro"/>
</dbReference>
<dbReference type="Gene3D" id="3.90.1750.20">
    <property type="entry name" value="Putative Large Serine Recombinase, Chain B, Domain 2"/>
    <property type="match status" value="1"/>
</dbReference>
<dbReference type="RefSeq" id="WP_308732100.1">
    <property type="nucleotide sequence ID" value="NZ_JAJEQN010000032.1"/>
</dbReference>
<comment type="caution">
    <text evidence="3">The sequence shown here is derived from an EMBL/GenBank/DDBJ whole genome shotgun (WGS) entry which is preliminary data.</text>
</comment>
<dbReference type="InterPro" id="IPR011109">
    <property type="entry name" value="DNA_bind_recombinase_dom"/>
</dbReference>
<dbReference type="PANTHER" id="PTHR30461:SF23">
    <property type="entry name" value="DNA RECOMBINASE-RELATED"/>
    <property type="match status" value="1"/>
</dbReference>
<dbReference type="Proteomes" id="UP001198200">
    <property type="component" value="Unassembled WGS sequence"/>
</dbReference>
<accession>A0AAE3E607</accession>
<feature type="domain" description="Recombinase" evidence="2">
    <location>
        <begin position="162"/>
        <end position="289"/>
    </location>
</feature>
<reference evidence="3 4" key="1">
    <citation type="submission" date="2021-10" db="EMBL/GenBank/DDBJ databases">
        <title>Anaerobic single-cell dispensing facilitates the cultivation of human gut bacteria.</title>
        <authorList>
            <person name="Afrizal A."/>
        </authorList>
    </citation>
    <scope>NUCLEOTIDE SEQUENCE [LARGE SCALE GENOMIC DNA]</scope>
    <source>
        <strain evidence="3 4">CLA-AA-H224</strain>
    </source>
</reference>
<gene>
    <name evidence="3" type="ORF">LKD48_11900</name>
</gene>
<dbReference type="PANTHER" id="PTHR30461">
    <property type="entry name" value="DNA-INVERTASE FROM LAMBDOID PROPHAGE"/>
    <property type="match status" value="1"/>
</dbReference>
<name>A0AAE3E607_9FIRM</name>
<sequence>MRAAIYLRLSKEDKQESIENQRALLRKYANDHVFSVVKEYTDEAISGLTDTRPGFAKMMEDARQGHFDVILAKNQSRFSRNFLHIEQYLHRELPHLNIRFIGVTDGVDTGKINNIAVRRSGKKTRQIYALVNEWYCQEISENVREILHQKVLSGEFIGSSAPFGYQKSPENPHKLILKEPEASIVRELFEAYAAGTSVKELVKHCQQKAYPSPDAKAGWSSRSIYRILANECYTGKIVQGKTRTVSYKNQARIQIPPEEWIRIAHVHEPIISEEMFFFVQEKKHRRFTE</sequence>
<dbReference type="SMART" id="SM00857">
    <property type="entry name" value="Resolvase"/>
    <property type="match status" value="1"/>
</dbReference>
<dbReference type="PROSITE" id="PS51737">
    <property type="entry name" value="RECOMBINASE_DNA_BIND"/>
    <property type="match status" value="1"/>
</dbReference>
<dbReference type="InterPro" id="IPR050639">
    <property type="entry name" value="SSR_resolvase"/>
</dbReference>
<feature type="domain" description="Resolvase/invertase-type recombinase catalytic" evidence="1">
    <location>
        <begin position="2"/>
        <end position="154"/>
    </location>
</feature>
<dbReference type="Gene3D" id="3.40.50.1390">
    <property type="entry name" value="Resolvase, N-terminal catalytic domain"/>
    <property type="match status" value="1"/>
</dbReference>
<dbReference type="Pfam" id="PF00239">
    <property type="entry name" value="Resolvase"/>
    <property type="match status" value="1"/>
</dbReference>
<evidence type="ECO:0000313" key="3">
    <source>
        <dbReference type="EMBL" id="MCC2222328.1"/>
    </source>
</evidence>
<dbReference type="SUPFAM" id="SSF53041">
    <property type="entry name" value="Resolvase-like"/>
    <property type="match status" value="1"/>
</dbReference>
<dbReference type="InterPro" id="IPR038109">
    <property type="entry name" value="DNA_bind_recomb_sf"/>
</dbReference>
<organism evidence="3 4">
    <name type="scientific">Anthropogastromicrobium aceti</name>
    <dbReference type="NCBI Taxonomy" id="2981768"/>
    <lineage>
        <taxon>Bacteria</taxon>
        <taxon>Bacillati</taxon>
        <taxon>Bacillota</taxon>
        <taxon>Clostridia</taxon>
        <taxon>Lachnospirales</taxon>
        <taxon>Lachnospiraceae</taxon>
        <taxon>Anthropogastromicrobium</taxon>
    </lineage>
</organism>
<dbReference type="PROSITE" id="PS51736">
    <property type="entry name" value="RECOMBINASES_3"/>
    <property type="match status" value="1"/>
</dbReference>
<dbReference type="InterPro" id="IPR006119">
    <property type="entry name" value="Resolv_N"/>
</dbReference>
<evidence type="ECO:0000259" key="2">
    <source>
        <dbReference type="PROSITE" id="PS51737"/>
    </source>
</evidence>
<dbReference type="EMBL" id="JAJEQN010000032">
    <property type="protein sequence ID" value="MCC2222328.1"/>
    <property type="molecule type" value="Genomic_DNA"/>
</dbReference>
<keyword evidence="4" id="KW-1185">Reference proteome</keyword>
<dbReference type="GO" id="GO:0000150">
    <property type="term" value="F:DNA strand exchange activity"/>
    <property type="evidence" value="ECO:0007669"/>
    <property type="project" value="InterPro"/>
</dbReference>
<evidence type="ECO:0000313" key="4">
    <source>
        <dbReference type="Proteomes" id="UP001198200"/>
    </source>
</evidence>
<proteinExistence type="predicted"/>
<dbReference type="InterPro" id="IPR036162">
    <property type="entry name" value="Resolvase-like_N_sf"/>
</dbReference>